<dbReference type="Pfam" id="PF22675">
    <property type="entry name" value="KH-I_KHDC4-BBP"/>
    <property type="match status" value="1"/>
</dbReference>
<dbReference type="Pfam" id="PF16275">
    <property type="entry name" value="SF1-HH"/>
    <property type="match status" value="1"/>
</dbReference>
<dbReference type="Gene3D" id="3.30.1370.10">
    <property type="entry name" value="K Homology domain, type 1"/>
    <property type="match status" value="1"/>
</dbReference>
<dbReference type="PROSITE" id="PS50158">
    <property type="entry name" value="ZF_CCHC"/>
    <property type="match status" value="1"/>
</dbReference>
<feature type="compositionally biased region" description="Low complexity" evidence="20">
    <location>
        <begin position="445"/>
        <end position="455"/>
    </location>
</feature>
<evidence type="ECO:0000259" key="21">
    <source>
        <dbReference type="PROSITE" id="PS50158"/>
    </source>
</evidence>
<dbReference type="Pfam" id="PF00098">
    <property type="entry name" value="zf-CCHC"/>
    <property type="match status" value="1"/>
</dbReference>
<dbReference type="InterPro" id="IPR004087">
    <property type="entry name" value="KH_dom"/>
</dbReference>
<feature type="region of interest" description="Disordered" evidence="20">
    <location>
        <begin position="363"/>
        <end position="577"/>
    </location>
</feature>
<dbReference type="InterPro" id="IPR036875">
    <property type="entry name" value="Znf_CCHC_sf"/>
</dbReference>
<keyword evidence="13" id="KW-0804">Transcription</keyword>
<dbReference type="PRINTS" id="PR01217">
    <property type="entry name" value="PRICHEXTENSN"/>
</dbReference>
<evidence type="ECO:0000256" key="16">
    <source>
        <dbReference type="ARBA" id="ARBA00055181"/>
    </source>
</evidence>
<comment type="similarity">
    <text evidence="2 19">Belongs to the BBP/SF1 family.</text>
</comment>
<evidence type="ECO:0000256" key="1">
    <source>
        <dbReference type="ARBA" id="ARBA00004123"/>
    </source>
</evidence>
<dbReference type="STRING" id="50429.A0A2B4SHZ5"/>
<dbReference type="GO" id="GO:0048024">
    <property type="term" value="P:regulation of mRNA splicing, via spliceosome"/>
    <property type="evidence" value="ECO:0007669"/>
    <property type="project" value="TreeGrafter"/>
</dbReference>
<comment type="function">
    <text evidence="16">Necessary for the ATP-dependent first step of spliceosome assembly. Binds to the intron branch point sequence (BPS) 5'-UACUAAC-3' of the pre-mRNA. May act as transcription repressor.</text>
</comment>
<evidence type="ECO:0000256" key="6">
    <source>
        <dbReference type="ARBA" id="ARBA00022723"/>
    </source>
</evidence>
<dbReference type="CDD" id="cd22382">
    <property type="entry name" value="KH-I_SF1"/>
    <property type="match status" value="1"/>
</dbReference>
<evidence type="ECO:0000256" key="9">
    <source>
        <dbReference type="ARBA" id="ARBA00022833"/>
    </source>
</evidence>
<keyword evidence="6 19" id="KW-0479">Metal-binding</keyword>
<evidence type="ECO:0000256" key="5">
    <source>
        <dbReference type="ARBA" id="ARBA00022664"/>
    </source>
</evidence>
<evidence type="ECO:0000256" key="2">
    <source>
        <dbReference type="ARBA" id="ARBA00010382"/>
    </source>
</evidence>
<dbReference type="GO" id="GO:0005654">
    <property type="term" value="C:nucleoplasm"/>
    <property type="evidence" value="ECO:0007669"/>
    <property type="project" value="UniProtKB-ARBA"/>
</dbReference>
<evidence type="ECO:0000256" key="18">
    <source>
        <dbReference type="PROSITE-ProRule" id="PRU00117"/>
    </source>
</evidence>
<feature type="compositionally biased region" description="Pro residues" evidence="20">
    <location>
        <begin position="366"/>
        <end position="396"/>
    </location>
</feature>
<feature type="region of interest" description="Disordered" evidence="20">
    <location>
        <begin position="212"/>
        <end position="233"/>
    </location>
</feature>
<keyword evidence="5 19" id="KW-0507">mRNA processing</keyword>
<keyword evidence="23" id="KW-1185">Reference proteome</keyword>
<keyword evidence="14 19" id="KW-0508">mRNA splicing</keyword>
<dbReference type="FunFam" id="3.30.1370.10:FF:000016">
    <property type="entry name" value="Putative splicing factor 1"/>
    <property type="match status" value="1"/>
</dbReference>
<dbReference type="Gene3D" id="4.10.60.10">
    <property type="entry name" value="Zinc finger, CCHC-type"/>
    <property type="match status" value="1"/>
</dbReference>
<evidence type="ECO:0000256" key="3">
    <source>
        <dbReference type="ARBA" id="ARBA00022491"/>
    </source>
</evidence>
<evidence type="ECO:0000256" key="20">
    <source>
        <dbReference type="SAM" id="MobiDB-lite"/>
    </source>
</evidence>
<dbReference type="SMART" id="SM00343">
    <property type="entry name" value="ZnF_C2HC"/>
    <property type="match status" value="2"/>
</dbReference>
<feature type="compositionally biased region" description="Basic and acidic residues" evidence="20">
    <location>
        <begin position="212"/>
        <end position="225"/>
    </location>
</feature>
<dbReference type="InterPro" id="IPR055256">
    <property type="entry name" value="KH_1_KHDC4/BBP-like"/>
</dbReference>
<evidence type="ECO:0000256" key="12">
    <source>
        <dbReference type="ARBA" id="ARBA00023015"/>
    </source>
</evidence>
<dbReference type="InterPro" id="IPR047086">
    <property type="entry name" value="SF1-HH_sf"/>
</dbReference>
<dbReference type="PANTHER" id="PTHR11208:SF45">
    <property type="entry name" value="SPLICING FACTOR 1"/>
    <property type="match status" value="1"/>
</dbReference>
<gene>
    <name evidence="22" type="primary">SF1</name>
    <name evidence="22" type="ORF">AWC38_SpisGene7084</name>
</gene>
<reference evidence="23" key="1">
    <citation type="journal article" date="2017" name="bioRxiv">
        <title>Comparative analysis of the genomes of Stylophora pistillata and Acropora digitifera provides evidence for extensive differences between species of corals.</title>
        <authorList>
            <person name="Voolstra C.R."/>
            <person name="Li Y."/>
            <person name="Liew Y.J."/>
            <person name="Baumgarten S."/>
            <person name="Zoccola D."/>
            <person name="Flot J.-F."/>
            <person name="Tambutte S."/>
            <person name="Allemand D."/>
            <person name="Aranda M."/>
        </authorList>
    </citation>
    <scope>NUCLEOTIDE SEQUENCE [LARGE SCALE GENOMIC DNA]</scope>
</reference>
<dbReference type="GO" id="GO:0045131">
    <property type="term" value="F:pre-mRNA branch point binding"/>
    <property type="evidence" value="ECO:0007669"/>
    <property type="project" value="UniProtKB-UniRule"/>
</dbReference>
<dbReference type="InterPro" id="IPR036612">
    <property type="entry name" value="KH_dom_type_1_sf"/>
</dbReference>
<evidence type="ECO:0000256" key="13">
    <source>
        <dbReference type="ARBA" id="ARBA00023163"/>
    </source>
</evidence>
<protein>
    <recommendedName>
        <fullName evidence="19">Branchpoint-bridging protein</fullName>
    </recommendedName>
</protein>
<proteinExistence type="inferred from homology"/>
<feature type="region of interest" description="Disordered" evidence="20">
    <location>
        <begin position="1"/>
        <end position="73"/>
    </location>
</feature>
<accession>A0A2B4SHZ5</accession>
<sequence>MSLTGANTTPLGRLHPILAAKQHGSVSPTPGLKREAGYSEFGDGERKKKRKSRWGTEEKKTFIPGMPTTMPPNLSPEQQQAYIAQLKIEEITRMLRTGELGIPDNPDERSPSPEPIYNTEGKRLNTREFRVRKKLEEERHNLIQEALTLNEDYKPPADYKPPIIKIQDKVMIPQDNHPEVNFIGLLIGPRGNTLKKIEKESSAKIMIRGKGSIKEGKIHNGRKDGQPNPGEDEELHALVTGPNEQSVQKAVAMIRDILRQGIEAPEGQNDLKRMQLRELAALNGTLRDDEILRCRNCGSAEHRHWECPEQKNVTNNVLCTKCGAAGHLASDCIQTDLPPIPVVQVDKAKMDSEYMSLMAELGEGPLPEPKVQPRLPPPVEQNRPPPPQHTPTPRPTLPMQNTNQDRPPSSAPPPWAAPPGPKPLMSTPVPMPAGGPPPPPPPPNGNNAPPWAKPGLLPPPGGPLMGPPHPHQAGGPPPPPPSGGPGPYPPQGPGGHGPPPPPPPASGAPPPPPWQNPVPPPWQNQGPGFAPPPPPGFSPYGPPLPPPSDGHWAPPPLMGAPPPPPPPPPPGPPPPST</sequence>
<evidence type="ECO:0000256" key="8">
    <source>
        <dbReference type="ARBA" id="ARBA00022771"/>
    </source>
</evidence>
<evidence type="ECO:0000256" key="19">
    <source>
        <dbReference type="RuleBase" id="RU367126"/>
    </source>
</evidence>
<dbReference type="SUPFAM" id="SSF57756">
    <property type="entry name" value="Retrovirus zinc finger-like domains"/>
    <property type="match status" value="1"/>
</dbReference>
<feature type="compositionally biased region" description="Polar residues" evidence="20">
    <location>
        <begin position="1"/>
        <end position="10"/>
    </location>
</feature>
<evidence type="ECO:0000256" key="4">
    <source>
        <dbReference type="ARBA" id="ARBA00022553"/>
    </source>
</evidence>
<keyword evidence="10 18" id="KW-0694">RNA-binding</keyword>
<dbReference type="SUPFAM" id="SSF54791">
    <property type="entry name" value="Eukaryotic type KH-domain (KH-domain type I)"/>
    <property type="match status" value="1"/>
</dbReference>
<feature type="compositionally biased region" description="Pro residues" evidence="20">
    <location>
        <begin position="429"/>
        <end position="444"/>
    </location>
</feature>
<dbReference type="PANTHER" id="PTHR11208">
    <property type="entry name" value="RNA-BINDING PROTEIN RELATED"/>
    <property type="match status" value="1"/>
</dbReference>
<feature type="region of interest" description="Disordered" evidence="20">
    <location>
        <begin position="99"/>
        <end position="119"/>
    </location>
</feature>
<dbReference type="EMBL" id="LSMT01000088">
    <property type="protein sequence ID" value="PFX28198.1"/>
    <property type="molecule type" value="Genomic_DNA"/>
</dbReference>
<keyword evidence="12" id="KW-0805">Transcription regulation</keyword>
<keyword evidence="9 19" id="KW-0862">Zinc</keyword>
<dbReference type="Proteomes" id="UP000225706">
    <property type="component" value="Unassembled WGS sequence"/>
</dbReference>
<evidence type="ECO:0000256" key="11">
    <source>
        <dbReference type="ARBA" id="ARBA00022990"/>
    </source>
</evidence>
<dbReference type="InterPro" id="IPR032570">
    <property type="entry name" value="SF1-HH"/>
</dbReference>
<dbReference type="InterPro" id="IPR001878">
    <property type="entry name" value="Znf_CCHC"/>
</dbReference>
<name>A0A2B4SHZ5_STYPI</name>
<dbReference type="GO" id="GO:0000398">
    <property type="term" value="P:mRNA splicing, via spliceosome"/>
    <property type="evidence" value="ECO:0007669"/>
    <property type="project" value="UniProtKB-UniRule"/>
</dbReference>
<comment type="caution">
    <text evidence="22">The sequence shown here is derived from an EMBL/GenBank/DDBJ whole genome shotgun (WGS) entry which is preliminary data.</text>
</comment>
<dbReference type="GO" id="GO:0008270">
    <property type="term" value="F:zinc ion binding"/>
    <property type="evidence" value="ECO:0007669"/>
    <property type="project" value="UniProtKB-UniRule"/>
</dbReference>
<evidence type="ECO:0000256" key="15">
    <source>
        <dbReference type="ARBA" id="ARBA00023242"/>
    </source>
</evidence>
<feature type="compositionally biased region" description="Pro residues" evidence="20">
    <location>
        <begin position="456"/>
        <end position="522"/>
    </location>
</feature>
<dbReference type="InterPro" id="IPR045071">
    <property type="entry name" value="BBP-like"/>
</dbReference>
<dbReference type="OrthoDB" id="10021397at2759"/>
<evidence type="ECO:0000313" key="23">
    <source>
        <dbReference type="Proteomes" id="UP000225706"/>
    </source>
</evidence>
<keyword evidence="11" id="KW-0007">Acetylation</keyword>
<dbReference type="Gene3D" id="6.10.140.1790">
    <property type="match status" value="1"/>
</dbReference>
<feature type="compositionally biased region" description="Pro residues" evidence="20">
    <location>
        <begin position="409"/>
        <end position="422"/>
    </location>
</feature>
<dbReference type="SMART" id="SM00322">
    <property type="entry name" value="KH"/>
    <property type="match status" value="1"/>
</dbReference>
<dbReference type="GO" id="GO:0005681">
    <property type="term" value="C:spliceosomal complex"/>
    <property type="evidence" value="ECO:0007669"/>
    <property type="project" value="UniProtKB-KW"/>
</dbReference>
<evidence type="ECO:0000256" key="7">
    <source>
        <dbReference type="ARBA" id="ARBA00022728"/>
    </source>
</evidence>
<evidence type="ECO:0000256" key="17">
    <source>
        <dbReference type="PROSITE-ProRule" id="PRU00047"/>
    </source>
</evidence>
<dbReference type="GO" id="GO:0003729">
    <property type="term" value="F:mRNA binding"/>
    <property type="evidence" value="ECO:0007669"/>
    <property type="project" value="TreeGrafter"/>
</dbReference>
<comment type="subcellular location">
    <subcellularLocation>
        <location evidence="1 19">Nucleus</location>
    </subcellularLocation>
</comment>
<organism evidence="22 23">
    <name type="scientific">Stylophora pistillata</name>
    <name type="common">Smooth cauliflower coral</name>
    <dbReference type="NCBI Taxonomy" id="50429"/>
    <lineage>
        <taxon>Eukaryota</taxon>
        <taxon>Metazoa</taxon>
        <taxon>Cnidaria</taxon>
        <taxon>Anthozoa</taxon>
        <taxon>Hexacorallia</taxon>
        <taxon>Scleractinia</taxon>
        <taxon>Astrocoeniina</taxon>
        <taxon>Pocilloporidae</taxon>
        <taxon>Stylophora</taxon>
    </lineage>
</organism>
<keyword evidence="8 17" id="KW-0863">Zinc-finger</keyword>
<comment type="function">
    <text evidence="19">Necessary for the splicing of pre-mRNA. Has a role in the recognition of the branch site (5'-UACUAAC-3'), the pyrimidine tract and the 3'-splice site at the 3'-end of introns.</text>
</comment>
<keyword evidence="7 19" id="KW-0747">Spliceosome</keyword>
<dbReference type="AlphaFoldDB" id="A0A2B4SHZ5"/>
<feature type="compositionally biased region" description="Pro residues" evidence="20">
    <location>
        <begin position="529"/>
        <end position="577"/>
    </location>
</feature>
<keyword evidence="4" id="KW-0597">Phosphoprotein</keyword>
<keyword evidence="3" id="KW-0678">Repressor</keyword>
<keyword evidence="15 19" id="KW-0539">Nucleus</keyword>
<evidence type="ECO:0000256" key="10">
    <source>
        <dbReference type="ARBA" id="ARBA00022884"/>
    </source>
</evidence>
<dbReference type="PROSITE" id="PS50084">
    <property type="entry name" value="KH_TYPE_1"/>
    <property type="match status" value="1"/>
</dbReference>
<evidence type="ECO:0000313" key="22">
    <source>
        <dbReference type="EMBL" id="PFX28198.1"/>
    </source>
</evidence>
<evidence type="ECO:0000256" key="14">
    <source>
        <dbReference type="ARBA" id="ARBA00023187"/>
    </source>
</evidence>
<feature type="domain" description="CCHC-type" evidence="21">
    <location>
        <begin position="319"/>
        <end position="332"/>
    </location>
</feature>